<gene>
    <name evidence="1" type="ORF">C8E83_3453</name>
</gene>
<evidence type="ECO:0000313" key="2">
    <source>
        <dbReference type="Proteomes" id="UP000280008"/>
    </source>
</evidence>
<dbReference type="RefSeq" id="WP_121371275.1">
    <property type="nucleotide sequence ID" value="NZ_RBKS01000001.1"/>
</dbReference>
<dbReference type="OrthoDB" id="4578733at2"/>
<dbReference type="InterPro" id="IPR029013">
    <property type="entry name" value="HP0062-like_sf"/>
</dbReference>
<dbReference type="AlphaFoldDB" id="A0A495IM95"/>
<organism evidence="1 2">
    <name type="scientific">Frondihabitans australicus</name>
    <dbReference type="NCBI Taxonomy" id="386892"/>
    <lineage>
        <taxon>Bacteria</taxon>
        <taxon>Bacillati</taxon>
        <taxon>Actinomycetota</taxon>
        <taxon>Actinomycetes</taxon>
        <taxon>Micrococcales</taxon>
        <taxon>Microbacteriaceae</taxon>
        <taxon>Frondihabitans</taxon>
    </lineage>
</organism>
<keyword evidence="2" id="KW-1185">Reference proteome</keyword>
<proteinExistence type="predicted"/>
<name>A0A495IM95_9MICO</name>
<protein>
    <recommendedName>
        <fullName evidence="3">WXG100 family type VII secretion target</fullName>
    </recommendedName>
</protein>
<evidence type="ECO:0000313" key="1">
    <source>
        <dbReference type="EMBL" id="RKR76286.1"/>
    </source>
</evidence>
<dbReference type="EMBL" id="RBKS01000001">
    <property type="protein sequence ID" value="RKR76286.1"/>
    <property type="molecule type" value="Genomic_DNA"/>
</dbReference>
<sequence length="87" mass="9981">MAGVIADPKDLRNVRSALDRCQKDIDRALAQVRGTLRSANWRDDRRVKFEKDLESLLGSIARFSKDADELKTYLGRKADELDRFLSN</sequence>
<dbReference type="Proteomes" id="UP000280008">
    <property type="component" value="Unassembled WGS sequence"/>
</dbReference>
<accession>A0A495IM95</accession>
<reference evidence="1 2" key="1">
    <citation type="submission" date="2018-10" db="EMBL/GenBank/DDBJ databases">
        <title>Sequencing the genomes of 1000 actinobacteria strains.</title>
        <authorList>
            <person name="Klenk H.-P."/>
        </authorList>
    </citation>
    <scope>NUCLEOTIDE SEQUENCE [LARGE SCALE GENOMIC DNA]</scope>
    <source>
        <strain evidence="1 2">DSM 17894</strain>
    </source>
</reference>
<dbReference type="SUPFAM" id="SSF158414">
    <property type="entry name" value="HP0062-like"/>
    <property type="match status" value="1"/>
</dbReference>
<evidence type="ECO:0008006" key="3">
    <source>
        <dbReference type="Google" id="ProtNLM"/>
    </source>
</evidence>
<comment type="caution">
    <text evidence="1">The sequence shown here is derived from an EMBL/GenBank/DDBJ whole genome shotgun (WGS) entry which is preliminary data.</text>
</comment>
<dbReference type="Gene3D" id="1.10.287.850">
    <property type="entry name" value="HP0062-like domain"/>
    <property type="match status" value="1"/>
</dbReference>